<dbReference type="Proteomes" id="UP000671879">
    <property type="component" value="Chromosome"/>
</dbReference>
<organism evidence="1 2">
    <name type="scientific">Aminithiophilus ramosus</name>
    <dbReference type="NCBI Taxonomy" id="3029084"/>
    <lineage>
        <taxon>Bacteria</taxon>
        <taxon>Thermotogati</taxon>
        <taxon>Synergistota</taxon>
        <taxon>Synergistia</taxon>
        <taxon>Synergistales</taxon>
        <taxon>Aminithiophilaceae</taxon>
        <taxon>Aminithiophilus</taxon>
    </lineage>
</organism>
<proteinExistence type="predicted"/>
<protein>
    <submittedName>
        <fullName evidence="1">Uncharacterized protein</fullName>
    </submittedName>
</protein>
<reference evidence="2" key="1">
    <citation type="submission" date="2021-04" db="EMBL/GenBank/DDBJ databases">
        <title>A novel Synergistetes isolate from a pyrite-forming mixed culture.</title>
        <authorList>
            <person name="Bunk B."/>
            <person name="Sproer C."/>
            <person name="Spring S."/>
            <person name="Pester M."/>
        </authorList>
    </citation>
    <scope>NUCLEOTIDE SEQUENCE [LARGE SCALE GENOMIC DNA]</scope>
    <source>
        <strain evidence="2">J.5.4.2-T.3.5.2</strain>
    </source>
</reference>
<dbReference type="AlphaFoldDB" id="A0A9Q7EWF8"/>
<dbReference type="KEGG" id="aram:KAR29_04890"/>
<evidence type="ECO:0000313" key="2">
    <source>
        <dbReference type="Proteomes" id="UP000671879"/>
    </source>
</evidence>
<accession>A0A9Q7EWF8</accession>
<dbReference type="EMBL" id="CP072943">
    <property type="protein sequence ID" value="QTX33233.1"/>
    <property type="molecule type" value="Genomic_DNA"/>
</dbReference>
<keyword evidence="2" id="KW-1185">Reference proteome</keyword>
<gene>
    <name evidence="1" type="ORF">KAR29_04890</name>
</gene>
<sequence>MTPGQTVFVVDETTPRQIAELNAKVDRLLDMIARNQMLSGEENPWLPARVFCEKYGISRSTLGRRMKETPCPFEVLDPNEKVKKYRWLFQSRNGAI</sequence>
<evidence type="ECO:0000313" key="1">
    <source>
        <dbReference type="EMBL" id="QTX33233.1"/>
    </source>
</evidence>
<name>A0A9Q7EWF8_9BACT</name>
<dbReference type="RefSeq" id="WP_274374512.1">
    <property type="nucleotide sequence ID" value="NZ_CP072943.1"/>
</dbReference>